<dbReference type="GO" id="GO:0003700">
    <property type="term" value="F:DNA-binding transcription factor activity"/>
    <property type="evidence" value="ECO:0007669"/>
    <property type="project" value="TreeGrafter"/>
</dbReference>
<accession>A0A1T4WZA8</accession>
<dbReference type="SUPFAM" id="SSF46689">
    <property type="entry name" value="Homeodomain-like"/>
    <property type="match status" value="1"/>
</dbReference>
<keyword evidence="1" id="KW-0805">Transcription regulation</keyword>
<feature type="DNA-binding region" description="H-T-H motif" evidence="4">
    <location>
        <begin position="44"/>
        <end position="63"/>
    </location>
</feature>
<sequence length="216" mass="23679">MSRVTNDDPSEHPIRERMPAAERRELILGHASAVFGRTGYAGTTTEQIAQAAGISQPYVVRMFGTKEKLFVEVMERALGKLIVAFREVIRLRDSGEIPADELGARLGQAYVDLIEDRGILMSLMQGFIQGHDEVIGQRARAGFLEIYRLLRDEAAIPADDVRSFLADGMLINTLLAIGMPDNFEGDEAATELMTLSFGAKLDTVLCAASERPARPA</sequence>
<dbReference type="PRINTS" id="PR00455">
    <property type="entry name" value="HTHTETR"/>
</dbReference>
<organism evidence="6 7">
    <name type="scientific">Agreia bicolorata</name>
    <dbReference type="NCBI Taxonomy" id="110935"/>
    <lineage>
        <taxon>Bacteria</taxon>
        <taxon>Bacillati</taxon>
        <taxon>Actinomycetota</taxon>
        <taxon>Actinomycetes</taxon>
        <taxon>Micrococcales</taxon>
        <taxon>Microbacteriaceae</taxon>
        <taxon>Agreia</taxon>
    </lineage>
</organism>
<keyword evidence="3" id="KW-0804">Transcription</keyword>
<dbReference type="Pfam" id="PF00440">
    <property type="entry name" value="TetR_N"/>
    <property type="match status" value="1"/>
</dbReference>
<dbReference type="InterPro" id="IPR001647">
    <property type="entry name" value="HTH_TetR"/>
</dbReference>
<evidence type="ECO:0000256" key="3">
    <source>
        <dbReference type="ARBA" id="ARBA00023163"/>
    </source>
</evidence>
<dbReference type="InterPro" id="IPR009057">
    <property type="entry name" value="Homeodomain-like_sf"/>
</dbReference>
<evidence type="ECO:0000256" key="1">
    <source>
        <dbReference type="ARBA" id="ARBA00023015"/>
    </source>
</evidence>
<dbReference type="PANTHER" id="PTHR30055">
    <property type="entry name" value="HTH-TYPE TRANSCRIPTIONAL REGULATOR RUTR"/>
    <property type="match status" value="1"/>
</dbReference>
<keyword evidence="2 4" id="KW-0238">DNA-binding</keyword>
<dbReference type="Gene3D" id="1.10.357.10">
    <property type="entry name" value="Tetracycline Repressor, domain 2"/>
    <property type="match status" value="1"/>
</dbReference>
<evidence type="ECO:0000256" key="4">
    <source>
        <dbReference type="PROSITE-ProRule" id="PRU00335"/>
    </source>
</evidence>
<proteinExistence type="predicted"/>
<dbReference type="Proteomes" id="UP000189735">
    <property type="component" value="Unassembled WGS sequence"/>
</dbReference>
<gene>
    <name evidence="6" type="ORF">SAMN06295879_0496</name>
</gene>
<evidence type="ECO:0000259" key="5">
    <source>
        <dbReference type="PROSITE" id="PS50977"/>
    </source>
</evidence>
<evidence type="ECO:0000313" key="6">
    <source>
        <dbReference type="EMBL" id="SKA82589.1"/>
    </source>
</evidence>
<dbReference type="AlphaFoldDB" id="A0A1T4WZA8"/>
<protein>
    <submittedName>
        <fullName evidence="6">Transcriptional regulator, TetR family</fullName>
    </submittedName>
</protein>
<dbReference type="PROSITE" id="PS50977">
    <property type="entry name" value="HTH_TETR_2"/>
    <property type="match status" value="1"/>
</dbReference>
<dbReference type="PANTHER" id="PTHR30055:SF234">
    <property type="entry name" value="HTH-TYPE TRANSCRIPTIONAL REGULATOR BETI"/>
    <property type="match status" value="1"/>
</dbReference>
<name>A0A1T4WZA8_9MICO</name>
<evidence type="ECO:0000256" key="2">
    <source>
        <dbReference type="ARBA" id="ARBA00023125"/>
    </source>
</evidence>
<dbReference type="EMBL" id="FUYG01000001">
    <property type="protein sequence ID" value="SKA82589.1"/>
    <property type="molecule type" value="Genomic_DNA"/>
</dbReference>
<feature type="domain" description="HTH tetR-type" evidence="5">
    <location>
        <begin position="21"/>
        <end position="81"/>
    </location>
</feature>
<dbReference type="InterPro" id="IPR050109">
    <property type="entry name" value="HTH-type_TetR-like_transc_reg"/>
</dbReference>
<dbReference type="GO" id="GO:0000976">
    <property type="term" value="F:transcription cis-regulatory region binding"/>
    <property type="evidence" value="ECO:0007669"/>
    <property type="project" value="TreeGrafter"/>
</dbReference>
<evidence type="ECO:0000313" key="7">
    <source>
        <dbReference type="Proteomes" id="UP000189735"/>
    </source>
</evidence>
<reference evidence="7" key="1">
    <citation type="submission" date="2017-02" db="EMBL/GenBank/DDBJ databases">
        <authorList>
            <person name="Varghese N."/>
            <person name="Submissions S."/>
        </authorList>
    </citation>
    <scope>NUCLEOTIDE SEQUENCE [LARGE SCALE GENOMIC DNA]</scope>
    <source>
        <strain evidence="7">VKM Ac-2052</strain>
    </source>
</reference>